<dbReference type="EC" id="4.2.1.17" evidence="2"/>
<feature type="non-terminal residue" evidence="2">
    <location>
        <position position="261"/>
    </location>
</feature>
<dbReference type="GO" id="GO:0004300">
    <property type="term" value="F:enoyl-CoA hydratase activity"/>
    <property type="evidence" value="ECO:0007669"/>
    <property type="project" value="UniProtKB-EC"/>
</dbReference>
<feature type="region of interest" description="Disordered" evidence="1">
    <location>
        <begin position="1"/>
        <end position="261"/>
    </location>
</feature>
<feature type="compositionally biased region" description="Basic residues" evidence="1">
    <location>
        <begin position="9"/>
        <end position="26"/>
    </location>
</feature>
<accession>A0A6J4I438</accession>
<proteinExistence type="predicted"/>
<evidence type="ECO:0000256" key="1">
    <source>
        <dbReference type="SAM" id="MobiDB-lite"/>
    </source>
</evidence>
<feature type="compositionally biased region" description="Basic residues" evidence="1">
    <location>
        <begin position="39"/>
        <end position="67"/>
    </location>
</feature>
<dbReference type="EMBL" id="CADCTH010000195">
    <property type="protein sequence ID" value="CAA9239723.1"/>
    <property type="molecule type" value="Genomic_DNA"/>
</dbReference>
<feature type="compositionally biased region" description="Basic residues" evidence="1">
    <location>
        <begin position="80"/>
        <end position="94"/>
    </location>
</feature>
<feature type="compositionally biased region" description="Basic and acidic residues" evidence="1">
    <location>
        <begin position="157"/>
        <end position="172"/>
    </location>
</feature>
<keyword evidence="2" id="KW-0456">Lyase</keyword>
<evidence type="ECO:0000313" key="2">
    <source>
        <dbReference type="EMBL" id="CAA9239723.1"/>
    </source>
</evidence>
<feature type="non-terminal residue" evidence="2">
    <location>
        <position position="1"/>
    </location>
</feature>
<sequence length="261" mass="28066">DHAGERRRDRPAHRARGHDAGHHHRPPAGPQRGEPGRGPGHRGRARRARRRRRAGHGHPHGRRRILQRGHGPQGLPARRAPARRGPRVRRHHPGSARQAPDRGGRGPGAGGRVRAGAVVRPRRGLGGGELRHPGGQAGARRGRGGPDAPARPHPAHRRDGARAHRRPDERCRRAPVGPGQPADRPRRRAGRGPRAGRPDRGQRPARGAGEQAGDRLRARLELGGDVGAPGRDPGPGALQRGRPRGRGGLRREARPGLEGTL</sequence>
<protein>
    <submittedName>
        <fullName evidence="2">Enoyl-CoA hydratase</fullName>
        <ecNumber evidence="2">4.2.1.17</ecNumber>
    </submittedName>
</protein>
<name>A0A6J4I438_9PSEU</name>
<feature type="compositionally biased region" description="Basic and acidic residues" evidence="1">
    <location>
        <begin position="212"/>
        <end position="222"/>
    </location>
</feature>
<gene>
    <name evidence="2" type="ORF">AVDCRST_MAG54-1439</name>
</gene>
<organism evidence="2">
    <name type="scientific">uncultured Actinomycetospora sp</name>
    <dbReference type="NCBI Taxonomy" id="1135996"/>
    <lineage>
        <taxon>Bacteria</taxon>
        <taxon>Bacillati</taxon>
        <taxon>Actinomycetota</taxon>
        <taxon>Actinomycetes</taxon>
        <taxon>Pseudonocardiales</taxon>
        <taxon>Pseudonocardiaceae</taxon>
        <taxon>Actinomycetospora</taxon>
        <taxon>environmental samples</taxon>
    </lineage>
</organism>
<reference evidence="2" key="1">
    <citation type="submission" date="2020-02" db="EMBL/GenBank/DDBJ databases">
        <authorList>
            <person name="Meier V. D."/>
        </authorList>
    </citation>
    <scope>NUCLEOTIDE SEQUENCE</scope>
    <source>
        <strain evidence="2">AVDCRST_MAG54</strain>
    </source>
</reference>
<dbReference type="AlphaFoldDB" id="A0A6J4I438"/>